<evidence type="ECO:0000313" key="1">
    <source>
        <dbReference type="EMBL" id="MCP1102032.1"/>
    </source>
</evidence>
<accession>A0ABT1EAQ4</accession>
<comment type="caution">
    <text evidence="1">The sequence shown here is derived from an EMBL/GenBank/DDBJ whole genome shotgun (WGS) entry which is preliminary data.</text>
</comment>
<sequence length="255" mass="29548">MEKITYKLQTLSSLIVSPRNTMAWYETLGAYSEEDVRVSLDEKRLPNTPNIIYPFYQYGEYDKYDPKHAEYYLPGSSIKGALCSMQKEHGEFIMVDDIKIENEYIELRNLFKAQGIQESTPKWDYYFDGLGIEMIKEDEGFQGTIFADTKERMYEVLKNASILTQEKIKQMILYLNSLKTVEEDKNREFLNGVDSVIAALKNFQRKENVIIMGGYKGFLHSLKIDGDINEKEIASALYIDPITSCPHGFVKIEIY</sequence>
<evidence type="ECO:0008006" key="3">
    <source>
        <dbReference type="Google" id="ProtNLM"/>
    </source>
</evidence>
<protein>
    <recommendedName>
        <fullName evidence="3">CRISPR type III A-associated protein Csm5</fullName>
    </recommendedName>
</protein>
<evidence type="ECO:0000313" key="2">
    <source>
        <dbReference type="Proteomes" id="UP001523566"/>
    </source>
</evidence>
<name>A0ABT1EAQ4_9FIRM</name>
<gene>
    <name evidence="1" type="ORF">NK125_06325</name>
</gene>
<organism evidence="1 2">
    <name type="scientific">Aequitasia blattaphilus</name>
    <dbReference type="NCBI Taxonomy" id="2949332"/>
    <lineage>
        <taxon>Bacteria</taxon>
        <taxon>Bacillati</taxon>
        <taxon>Bacillota</taxon>
        <taxon>Clostridia</taxon>
        <taxon>Lachnospirales</taxon>
        <taxon>Lachnospiraceae</taxon>
        <taxon>Aequitasia</taxon>
    </lineage>
</organism>
<dbReference type="RefSeq" id="WP_262065820.1">
    <property type="nucleotide sequence ID" value="NZ_JAMXOD010000007.1"/>
</dbReference>
<reference evidence="1 2" key="1">
    <citation type="journal article" date="2022" name="Genome Biol. Evol.">
        <title>Host diet, physiology and behaviors set the stage for Lachnospiraceae cladogenesis.</title>
        <authorList>
            <person name="Vera-Ponce De Leon A."/>
            <person name="Schneider M."/>
            <person name="Jahnes B.C."/>
            <person name="Sadowski V."/>
            <person name="Camuy-Velez L.A."/>
            <person name="Duan J."/>
            <person name="Sabree Z.L."/>
        </authorList>
    </citation>
    <scope>NUCLEOTIDE SEQUENCE [LARGE SCALE GENOMIC DNA]</scope>
    <source>
        <strain evidence="1 2">PAL113</strain>
    </source>
</reference>
<proteinExistence type="predicted"/>
<dbReference type="EMBL" id="JAMZFW010000007">
    <property type="protein sequence ID" value="MCP1102032.1"/>
    <property type="molecule type" value="Genomic_DNA"/>
</dbReference>
<dbReference type="Proteomes" id="UP001523566">
    <property type="component" value="Unassembled WGS sequence"/>
</dbReference>
<keyword evidence="2" id="KW-1185">Reference proteome</keyword>